<keyword evidence="3" id="KW-0808">Transferase</keyword>
<dbReference type="Pfam" id="PF13489">
    <property type="entry name" value="Methyltransf_23"/>
    <property type="match status" value="1"/>
</dbReference>
<keyword evidence="4" id="KW-1185">Reference proteome</keyword>
<keyword evidence="2" id="KW-0472">Membrane</keyword>
<dbReference type="EMBL" id="KZ825182">
    <property type="protein sequence ID" value="PYI15639.1"/>
    <property type="molecule type" value="Genomic_DNA"/>
</dbReference>
<evidence type="ECO:0000256" key="2">
    <source>
        <dbReference type="SAM" id="Phobius"/>
    </source>
</evidence>
<sequence length="364" mass="39985">MSASRVGRATLKSAKGAAAAAAAKPANAAPRTGAKNKLKAPAPSHPEYTPALSKRAHPTLTDFHHHPPSTTTRMSPRVMTVIGVSALGLSTYIGYLYASYRREVTHSQTLSATVPANVTDRYNTTARTFDADVEMSEKLMRLGAKRRDLCRRARGDVLEVSCGTGRNIEYYDLGPPRRGIVDERTGAVGVRGCRSVTFVDLSPQMVDMARRKFEELYSGKNNDAVRKRVEFRVEDAAAVGAGPSPEIIGAAAAGQSKKYFDTVVQTMGLCSLPDPVGTLRHLGTVVDPQRGEILLLEHGRSHYAWLNRVLDNLAPAHADRHGCWWNRDIGEIVRESGLEVVEEKRWHFGTTWKYVLRPARKTAE</sequence>
<name>A0A2V5GW14_ASPV1</name>
<accession>A0A2V5GW14</accession>
<dbReference type="InterPro" id="IPR029063">
    <property type="entry name" value="SAM-dependent_MTases_sf"/>
</dbReference>
<dbReference type="SUPFAM" id="SSF53335">
    <property type="entry name" value="S-adenosyl-L-methionine-dependent methyltransferases"/>
    <property type="match status" value="1"/>
</dbReference>
<feature type="compositionally biased region" description="Low complexity" evidence="1">
    <location>
        <begin position="8"/>
        <end position="33"/>
    </location>
</feature>
<dbReference type="Proteomes" id="UP000249829">
    <property type="component" value="Unassembled WGS sequence"/>
</dbReference>
<dbReference type="STRING" id="1450538.A0A2V5GW14"/>
<dbReference type="Gene3D" id="3.40.50.150">
    <property type="entry name" value="Vaccinia Virus protein VP39"/>
    <property type="match status" value="1"/>
</dbReference>
<dbReference type="PANTHER" id="PTHR42912">
    <property type="entry name" value="METHYLTRANSFERASE"/>
    <property type="match status" value="1"/>
</dbReference>
<reference evidence="3 4" key="1">
    <citation type="submission" date="2018-02" db="EMBL/GenBank/DDBJ databases">
        <title>The genomes of Aspergillus section Nigri reveals drivers in fungal speciation.</title>
        <authorList>
            <consortium name="DOE Joint Genome Institute"/>
            <person name="Vesth T.C."/>
            <person name="Nybo J."/>
            <person name="Theobald S."/>
            <person name="Brandl J."/>
            <person name="Frisvad J.C."/>
            <person name="Nielsen K.F."/>
            <person name="Lyhne E.K."/>
            <person name="Kogle M.E."/>
            <person name="Kuo A."/>
            <person name="Riley R."/>
            <person name="Clum A."/>
            <person name="Nolan M."/>
            <person name="Lipzen A."/>
            <person name="Salamov A."/>
            <person name="Henrissat B."/>
            <person name="Wiebenga A."/>
            <person name="De vries R.P."/>
            <person name="Grigoriev I.V."/>
            <person name="Mortensen U.H."/>
            <person name="Andersen M.R."/>
            <person name="Baker S.E."/>
        </authorList>
    </citation>
    <scope>NUCLEOTIDE SEQUENCE [LARGE SCALE GENOMIC DNA]</scope>
    <source>
        <strain evidence="3 4">CBS 115571</strain>
    </source>
</reference>
<gene>
    <name evidence="3" type="ORF">BO99DRAFT_367710</name>
</gene>
<dbReference type="AlphaFoldDB" id="A0A2V5GW14"/>
<dbReference type="GO" id="GO:0032259">
    <property type="term" value="P:methylation"/>
    <property type="evidence" value="ECO:0007669"/>
    <property type="project" value="UniProtKB-KW"/>
</dbReference>
<dbReference type="GO" id="GO:0008168">
    <property type="term" value="F:methyltransferase activity"/>
    <property type="evidence" value="ECO:0007669"/>
    <property type="project" value="UniProtKB-KW"/>
</dbReference>
<dbReference type="InterPro" id="IPR050508">
    <property type="entry name" value="Methyltransf_Superfamily"/>
</dbReference>
<keyword evidence="2" id="KW-1133">Transmembrane helix</keyword>
<dbReference type="PANTHER" id="PTHR42912:SF83">
    <property type="entry name" value="METHYLTRANSFERASE TYPE 11 DOMAIN-CONTAINING PROTEIN"/>
    <property type="match status" value="1"/>
</dbReference>
<dbReference type="OMA" id="AHANEHG"/>
<feature type="transmembrane region" description="Helical" evidence="2">
    <location>
        <begin position="78"/>
        <end position="98"/>
    </location>
</feature>
<organism evidence="3 4">
    <name type="scientific">Aspergillus violaceofuscus (strain CBS 115571)</name>
    <dbReference type="NCBI Taxonomy" id="1450538"/>
    <lineage>
        <taxon>Eukaryota</taxon>
        <taxon>Fungi</taxon>
        <taxon>Dikarya</taxon>
        <taxon>Ascomycota</taxon>
        <taxon>Pezizomycotina</taxon>
        <taxon>Eurotiomycetes</taxon>
        <taxon>Eurotiomycetidae</taxon>
        <taxon>Eurotiales</taxon>
        <taxon>Aspergillaceae</taxon>
        <taxon>Aspergillus</taxon>
    </lineage>
</organism>
<keyword evidence="3" id="KW-0489">Methyltransferase</keyword>
<protein>
    <submittedName>
        <fullName evidence="3">S-adenosyl-L-methionine-dependent methyltransferase</fullName>
    </submittedName>
</protein>
<evidence type="ECO:0000256" key="1">
    <source>
        <dbReference type="SAM" id="MobiDB-lite"/>
    </source>
</evidence>
<keyword evidence="2" id="KW-0812">Transmembrane</keyword>
<evidence type="ECO:0000313" key="4">
    <source>
        <dbReference type="Proteomes" id="UP000249829"/>
    </source>
</evidence>
<feature type="region of interest" description="Disordered" evidence="1">
    <location>
        <begin position="1"/>
        <end position="52"/>
    </location>
</feature>
<proteinExistence type="predicted"/>
<evidence type="ECO:0000313" key="3">
    <source>
        <dbReference type="EMBL" id="PYI15639.1"/>
    </source>
</evidence>